<gene>
    <name evidence="1" type="ORF">EKN05_015640</name>
</gene>
<proteinExistence type="predicted"/>
<sequence>MFPRYSGSEKAADSLRLCRETVWQDGPGETLVQALGQRVWLTGHGDISLLDLSTCTFNTAEGSDA</sequence>
<dbReference type="SUPFAM" id="SSF144059">
    <property type="entry name" value="ImpE-like"/>
    <property type="match status" value="1"/>
</dbReference>
<protein>
    <submittedName>
        <fullName evidence="1">Uncharacterized protein</fullName>
    </submittedName>
</protein>
<accession>A0A4P7TTB1</accession>
<name>A0A4P7TTB1_SHIFM</name>
<dbReference type="EMBL" id="CP037923">
    <property type="protein sequence ID" value="QCC34226.1"/>
    <property type="molecule type" value="Genomic_DNA"/>
</dbReference>
<dbReference type="Proteomes" id="UP000296678">
    <property type="component" value="Chromosome"/>
</dbReference>
<dbReference type="Pfam" id="PF07024">
    <property type="entry name" value="ImpE"/>
    <property type="match status" value="1"/>
</dbReference>
<reference evidence="2" key="1">
    <citation type="submission" date="2019-03" db="EMBL/GenBank/DDBJ databases">
        <title>Complete genome sequence and annotation of the laboratory reference strain Shigella flexneri 5a M90T and genome-wide transcription start site determination.</title>
        <authorList>
            <person name="Cervantes-Rivera R."/>
            <person name="Puhar A."/>
        </authorList>
    </citation>
    <scope>NUCLEOTIDE SEQUENCE [LARGE SCALE GENOMIC DNA]</scope>
    <source>
        <strain evidence="2">M90T / Serotype 5a</strain>
    </source>
</reference>
<organism evidence="1 2">
    <name type="scientific">Shigella flexneri serotype 5a (strain M90T)</name>
    <dbReference type="NCBI Taxonomy" id="1086030"/>
    <lineage>
        <taxon>Bacteria</taxon>
        <taxon>Pseudomonadati</taxon>
        <taxon>Pseudomonadota</taxon>
        <taxon>Gammaproteobacteria</taxon>
        <taxon>Enterobacterales</taxon>
        <taxon>Enterobacteriaceae</taxon>
        <taxon>Shigella</taxon>
    </lineage>
</organism>
<dbReference type="AlphaFoldDB" id="A0A4P7TTB1"/>
<evidence type="ECO:0000313" key="2">
    <source>
        <dbReference type="Proteomes" id="UP000296678"/>
    </source>
</evidence>
<evidence type="ECO:0000313" key="1">
    <source>
        <dbReference type="EMBL" id="QCC34226.1"/>
    </source>
</evidence>
<dbReference type="InterPro" id="IPR009211">
    <property type="entry name" value="TagJ"/>
</dbReference>